<dbReference type="GO" id="GO:0016301">
    <property type="term" value="F:kinase activity"/>
    <property type="evidence" value="ECO:0007669"/>
    <property type="project" value="UniProtKB-KW"/>
</dbReference>
<dbReference type="InterPro" id="IPR043129">
    <property type="entry name" value="ATPase_NBD"/>
</dbReference>
<dbReference type="SUPFAM" id="SSF46785">
    <property type="entry name" value="Winged helix' DNA-binding domain"/>
    <property type="match status" value="1"/>
</dbReference>
<keyword evidence="2" id="KW-0808">Transferase</keyword>
<dbReference type="Proteomes" id="UP000199220">
    <property type="component" value="Unassembled WGS sequence"/>
</dbReference>
<reference evidence="3" key="1">
    <citation type="submission" date="2016-10" db="EMBL/GenBank/DDBJ databases">
        <authorList>
            <person name="Varghese N."/>
            <person name="Submissions S."/>
        </authorList>
    </citation>
    <scope>NUCLEOTIDE SEQUENCE [LARGE SCALE GENOMIC DNA]</scope>
    <source>
        <strain evidence="3">DSM 21368</strain>
    </source>
</reference>
<dbReference type="EMBL" id="FNTX01000002">
    <property type="protein sequence ID" value="SEE90613.1"/>
    <property type="molecule type" value="Genomic_DNA"/>
</dbReference>
<dbReference type="PANTHER" id="PTHR18964:SF149">
    <property type="entry name" value="BIFUNCTIONAL UDP-N-ACETYLGLUCOSAMINE 2-EPIMERASE_N-ACETYLMANNOSAMINE KINASE"/>
    <property type="match status" value="1"/>
</dbReference>
<dbReference type="SUPFAM" id="SSF53067">
    <property type="entry name" value="Actin-like ATPase domain"/>
    <property type="match status" value="1"/>
</dbReference>
<accession>A0A1H5MN33</accession>
<keyword evidence="3" id="KW-1185">Reference proteome</keyword>
<dbReference type="InterPro" id="IPR036390">
    <property type="entry name" value="WH_DNA-bd_sf"/>
</dbReference>
<dbReference type="OrthoDB" id="37575at2"/>
<dbReference type="PANTHER" id="PTHR18964">
    <property type="entry name" value="ROK (REPRESSOR, ORF, KINASE) FAMILY"/>
    <property type="match status" value="1"/>
</dbReference>
<dbReference type="Gene3D" id="1.10.10.10">
    <property type="entry name" value="Winged helix-like DNA-binding domain superfamily/Winged helix DNA-binding domain"/>
    <property type="match status" value="1"/>
</dbReference>
<sequence>MVTSNAVVSSPQVLRRANAATVLRTAWNGAPFTASDLIAATGLTRSTVLGLCDELATSGWITELANARAAGSYSKGRPARRYAFNPTAGHVVGVDAGLHRVTASVADLAGAELGTAERTLAEDDTDRTLRRTTVLDVVEDALDRAGVAPDEVLVTVAGVPAPTDSRGDSPADHDFWNRMNPGLPQALARPGRTVVVENDANLAAVAEGAVGSGKHLTSFAVLLSGERFGSGLIVDGELLRGRTGGAGELRLLDLVDGVGGPEGLGYVAREMVREAIDAGMVPAGSALLRAGPEGPDAEHVFAAALNGDSLATDIVARLADRLARVCAVIATMLDLERIVVAGAIAPALEPVVSQATALLEEYTHPPFPTIVASELGADAVRTGALHRALALVRANPLDFTLPARAVAV</sequence>
<evidence type="ECO:0000256" key="1">
    <source>
        <dbReference type="ARBA" id="ARBA00006479"/>
    </source>
</evidence>
<evidence type="ECO:0000313" key="3">
    <source>
        <dbReference type="Proteomes" id="UP000199220"/>
    </source>
</evidence>
<evidence type="ECO:0000313" key="2">
    <source>
        <dbReference type="EMBL" id="SEE90613.1"/>
    </source>
</evidence>
<dbReference type="Pfam" id="PF00480">
    <property type="entry name" value="ROK"/>
    <property type="match status" value="1"/>
</dbReference>
<name>A0A1H5MN33_9MICO</name>
<dbReference type="STRING" id="648782.SAMN04488554_3504"/>
<dbReference type="InterPro" id="IPR036388">
    <property type="entry name" value="WH-like_DNA-bd_sf"/>
</dbReference>
<dbReference type="AlphaFoldDB" id="A0A1H5MN33"/>
<keyword evidence="2" id="KW-0418">Kinase</keyword>
<gene>
    <name evidence="2" type="ORF">SAMN04488554_3504</name>
</gene>
<comment type="similarity">
    <text evidence="1">Belongs to the ROK (NagC/XylR) family.</text>
</comment>
<organism evidence="2 3">
    <name type="scientific">Ruania alba</name>
    <dbReference type="NCBI Taxonomy" id="648782"/>
    <lineage>
        <taxon>Bacteria</taxon>
        <taxon>Bacillati</taxon>
        <taxon>Actinomycetota</taxon>
        <taxon>Actinomycetes</taxon>
        <taxon>Micrococcales</taxon>
        <taxon>Ruaniaceae</taxon>
        <taxon>Ruania</taxon>
    </lineage>
</organism>
<protein>
    <submittedName>
        <fullName evidence="2">Sugar kinase of the NBD/HSP70 family, may contain an N-terminal HTH domain</fullName>
    </submittedName>
</protein>
<proteinExistence type="inferred from homology"/>
<dbReference type="InterPro" id="IPR000600">
    <property type="entry name" value="ROK"/>
</dbReference>
<dbReference type="Gene3D" id="3.30.420.40">
    <property type="match status" value="2"/>
</dbReference>